<dbReference type="InterPro" id="IPR018445">
    <property type="entry name" value="Put_Phosphate_transp_reg"/>
</dbReference>
<protein>
    <submittedName>
        <fullName evidence="3">DUF47 domain-containing protein</fullName>
    </submittedName>
</protein>
<accession>A0A3N0IZZ6</accession>
<dbReference type="Proteomes" id="UP000270112">
    <property type="component" value="Unassembled WGS sequence"/>
</dbReference>
<sequence length="209" mass="24327">MGKKEKFSYFDLFEKQAAAAVLEAELLLEVIDNYGSKDAVADAMERAHTLENESDKYAHAVYQRLAHDFITPIERDDIIELTQALDNLIDYIEDVVLCFHMYPVLDMHEHAREFAKLIKKSCKALEKAMNDFRNFKKSKTFRELIIDVNTYEERGDRLYIKVNRCLSEEKGVDPLTTVMWWRIFDRMEKCCDACEHVADTMGGILLKNA</sequence>
<dbReference type="Proteomes" id="UP000253817">
    <property type="component" value="Unassembled WGS sequence"/>
</dbReference>
<gene>
    <name evidence="2" type="ORF">C1876_01870</name>
    <name evidence="3" type="ORF">DMP09_06890</name>
</gene>
<keyword evidence="4" id="KW-1185">Reference proteome</keyword>
<dbReference type="OrthoDB" id="9797568at2"/>
<reference evidence="2 4" key="1">
    <citation type="journal article" date="2018" name="Elife">
        <title>Discovery and characterization of a prevalent human gut bacterial enzyme sufficient for the inactivation of a family of plant toxins.</title>
        <authorList>
            <person name="Koppel N."/>
            <person name="Bisanz J.E."/>
            <person name="Pandelia M.E."/>
            <person name="Turnbaugh P.J."/>
            <person name="Balskus E.P."/>
        </authorList>
    </citation>
    <scope>NUCLEOTIDE SEQUENCE [LARGE SCALE GENOMIC DNA]</scope>
    <source>
        <strain evidence="2 4">DSM 16107</strain>
    </source>
</reference>
<dbReference type="EMBL" id="QICC01000021">
    <property type="protein sequence ID" value="RNM42010.1"/>
    <property type="molecule type" value="Genomic_DNA"/>
</dbReference>
<comment type="similarity">
    <text evidence="1">Belongs to the UPF0111 family.</text>
</comment>
<comment type="caution">
    <text evidence="3">The sequence shown here is derived from an EMBL/GenBank/DDBJ whole genome shotgun (WGS) entry which is preliminary data.</text>
</comment>
<dbReference type="PANTHER" id="PTHR37298">
    <property type="entry name" value="UPF0111 PROTEIN YKAA"/>
    <property type="match status" value="1"/>
</dbReference>
<dbReference type="RefSeq" id="WP_114545030.1">
    <property type="nucleotide sequence ID" value="NZ_CATYHD010000025.1"/>
</dbReference>
<dbReference type="EMBL" id="PPTT01000002">
    <property type="protein sequence ID" value="RDB71523.1"/>
    <property type="molecule type" value="Genomic_DNA"/>
</dbReference>
<evidence type="ECO:0000313" key="5">
    <source>
        <dbReference type="Proteomes" id="UP000270112"/>
    </source>
</evidence>
<evidence type="ECO:0000313" key="2">
    <source>
        <dbReference type="EMBL" id="RDB71523.1"/>
    </source>
</evidence>
<organism evidence="3 5">
    <name type="scientific">Eggerthella sinensis</name>
    <dbReference type="NCBI Taxonomy" id="242230"/>
    <lineage>
        <taxon>Bacteria</taxon>
        <taxon>Bacillati</taxon>
        <taxon>Actinomycetota</taxon>
        <taxon>Coriobacteriia</taxon>
        <taxon>Eggerthellales</taxon>
        <taxon>Eggerthellaceae</taxon>
        <taxon>Eggerthella</taxon>
    </lineage>
</organism>
<dbReference type="InterPro" id="IPR052912">
    <property type="entry name" value="UPF0111_domain"/>
</dbReference>
<reference evidence="5" key="2">
    <citation type="submission" date="2018-05" db="EMBL/GenBank/DDBJ databases">
        <title>Genome Sequencing of selected type strains of the family Eggerthellaceae.</title>
        <authorList>
            <person name="Danylec N."/>
            <person name="Stoll D.A."/>
            <person name="Doetsch A."/>
            <person name="Huch M."/>
        </authorList>
    </citation>
    <scope>NUCLEOTIDE SEQUENCE [LARGE SCALE GENOMIC DNA]</scope>
    <source>
        <strain evidence="5">DSM 16107</strain>
    </source>
</reference>
<dbReference type="InterPro" id="IPR038078">
    <property type="entry name" value="PhoU-like_sf"/>
</dbReference>
<proteinExistence type="inferred from homology"/>
<dbReference type="AlphaFoldDB" id="A0A3N0IZZ6"/>
<dbReference type="PANTHER" id="PTHR37298:SF1">
    <property type="entry name" value="UPF0111 PROTEIN YKAA"/>
    <property type="match status" value="1"/>
</dbReference>
<dbReference type="Gene3D" id="1.20.58.220">
    <property type="entry name" value="Phosphate transport system protein phou homolog 2, domain 2"/>
    <property type="match status" value="1"/>
</dbReference>
<evidence type="ECO:0000313" key="4">
    <source>
        <dbReference type="Proteomes" id="UP000253817"/>
    </source>
</evidence>
<dbReference type="Pfam" id="PF01865">
    <property type="entry name" value="PhoU_div"/>
    <property type="match status" value="1"/>
</dbReference>
<name>A0A3N0IZZ6_9ACTN</name>
<evidence type="ECO:0000256" key="1">
    <source>
        <dbReference type="ARBA" id="ARBA00008591"/>
    </source>
</evidence>
<reference evidence="3" key="3">
    <citation type="journal article" date="2019" name="Microbiol. Resour. Announc.">
        <title>Draft Genome Sequences of Type Strains of Gordonibacter faecihominis, Paraeggerthella hongkongensis, Parvibacter caecicola,Slackia equolifaciens, Slackia faecicanis, and Slackia isoflavoniconvertens.</title>
        <authorList>
            <person name="Danylec N."/>
            <person name="Stoll D.A."/>
            <person name="Dotsch A."/>
            <person name="Huch M."/>
        </authorList>
    </citation>
    <scope>NUCLEOTIDE SEQUENCE</scope>
    <source>
        <strain evidence="3">DSM 16107</strain>
    </source>
</reference>
<evidence type="ECO:0000313" key="3">
    <source>
        <dbReference type="EMBL" id="RNM42010.1"/>
    </source>
</evidence>